<dbReference type="Proteomes" id="UP001228376">
    <property type="component" value="Unassembled WGS sequence"/>
</dbReference>
<dbReference type="EMBL" id="JAROCA020000003">
    <property type="protein sequence ID" value="MDY0407024.1"/>
    <property type="molecule type" value="Genomic_DNA"/>
</dbReference>
<feature type="compositionally biased region" description="Gly residues" evidence="1">
    <location>
        <begin position="74"/>
        <end position="105"/>
    </location>
</feature>
<keyword evidence="3" id="KW-1185">Reference proteome</keyword>
<name>A0ABU5CMK3_9BACI</name>
<feature type="compositionally biased region" description="Pro residues" evidence="1">
    <location>
        <begin position="137"/>
        <end position="149"/>
    </location>
</feature>
<sequence>MNEMEPIYGTENEYNEYVPMTEERVFQNLPHPFSDMMNQIPGMANQQFGPPSTTPGQMYGPGGQHQGPFNWGLPYGGEGPGQGGGGFPGMPHGGGGHGQAGGGWFPGPPHNGGDHGQHGGGFPGDPTHQGPSHGGPPNSPPPSFEPQQPPMQTFAVDSGAIRMCRFRFTYIWLHRESFWFYPTFVGRNSIAGFRWHRNRWVYFGIDLNRIVSFQCF</sequence>
<evidence type="ECO:0000256" key="1">
    <source>
        <dbReference type="SAM" id="MobiDB-lite"/>
    </source>
</evidence>
<organism evidence="2 3">
    <name type="scientific">Tigheibacillus jepli</name>
    <dbReference type="NCBI Taxonomy" id="3035914"/>
    <lineage>
        <taxon>Bacteria</taxon>
        <taxon>Bacillati</taxon>
        <taxon>Bacillota</taxon>
        <taxon>Bacilli</taxon>
        <taxon>Bacillales</taxon>
        <taxon>Bacillaceae</taxon>
        <taxon>Tigheibacillus</taxon>
    </lineage>
</organism>
<dbReference type="RefSeq" id="WP_320385133.1">
    <property type="nucleotide sequence ID" value="NZ_JAROCA020000003.1"/>
</dbReference>
<proteinExistence type="predicted"/>
<reference evidence="2 3" key="1">
    <citation type="submission" date="2023-10" db="EMBL/GenBank/DDBJ databases">
        <title>179-bfca-hs.</title>
        <authorList>
            <person name="Miliotis G."/>
            <person name="Sengupta P."/>
            <person name="Hameed A."/>
            <person name="Chuvochina M."/>
            <person name="Mcdonagh F."/>
            <person name="Simpson A.C."/>
            <person name="Singh N.K."/>
            <person name="Rekha P.D."/>
            <person name="Raman K."/>
            <person name="Hugenholtz P."/>
            <person name="Venkateswaran K."/>
        </authorList>
    </citation>
    <scope>NUCLEOTIDE SEQUENCE [LARGE SCALE GENOMIC DNA]</scope>
    <source>
        <strain evidence="2 3">179-BFC-A-HS</strain>
    </source>
</reference>
<evidence type="ECO:0000313" key="3">
    <source>
        <dbReference type="Proteomes" id="UP001228376"/>
    </source>
</evidence>
<feature type="region of interest" description="Disordered" evidence="1">
    <location>
        <begin position="72"/>
        <end position="151"/>
    </location>
</feature>
<evidence type="ECO:0008006" key="4">
    <source>
        <dbReference type="Google" id="ProtNLM"/>
    </source>
</evidence>
<comment type="caution">
    <text evidence="2">The sequence shown here is derived from an EMBL/GenBank/DDBJ whole genome shotgun (WGS) entry which is preliminary data.</text>
</comment>
<gene>
    <name evidence="2" type="ORF">P5G51_018255</name>
</gene>
<accession>A0ABU5CMK3</accession>
<protein>
    <recommendedName>
        <fullName evidence="4">Transporter</fullName>
    </recommendedName>
</protein>
<evidence type="ECO:0000313" key="2">
    <source>
        <dbReference type="EMBL" id="MDY0407024.1"/>
    </source>
</evidence>